<dbReference type="Proteomes" id="UP000003340">
    <property type="component" value="Unassembled WGS sequence"/>
</dbReference>
<dbReference type="EMBL" id="ACEC01000052">
    <property type="protein sequence ID" value="EEG30798.1"/>
    <property type="molecule type" value="Genomic_DNA"/>
</dbReference>
<reference evidence="1 2" key="2">
    <citation type="submission" date="2009-02" db="EMBL/GenBank/DDBJ databases">
        <title>Draft genome sequence of Clostridium methylpentosum (DSM 5476).</title>
        <authorList>
            <person name="Sudarsanam P."/>
            <person name="Ley R."/>
            <person name="Guruge J."/>
            <person name="Turnbaugh P.J."/>
            <person name="Mahowald M."/>
            <person name="Liep D."/>
            <person name="Gordon J."/>
        </authorList>
    </citation>
    <scope>NUCLEOTIDE SEQUENCE [LARGE SCALE GENOMIC DNA]</scope>
    <source>
        <strain evidence="1 2">DSM 5476</strain>
    </source>
</reference>
<sequence length="113" mass="12230">MSAYLDAEQVLCLFGVFAFDINSVNPSGQAAASEKWKFPAEVGAAECGPAVGPFGLKANPMLCEDVLFFKKGLLLGAEIDFGPSKHCLPSIADRLSQQLRTQRQLKKAFYCTV</sequence>
<dbReference type="HOGENOM" id="CLU_2129146_0_0_9"/>
<organism evidence="1 2">
    <name type="scientific">[Clostridium] methylpentosum DSM 5476</name>
    <dbReference type="NCBI Taxonomy" id="537013"/>
    <lineage>
        <taxon>Bacteria</taxon>
        <taxon>Bacillati</taxon>
        <taxon>Bacillota</taxon>
        <taxon>Clostridia</taxon>
        <taxon>Eubacteriales</taxon>
        <taxon>Oscillospiraceae</taxon>
        <taxon>Oscillospiraceae incertae sedis</taxon>
    </lineage>
</organism>
<proteinExistence type="predicted"/>
<name>C0ECI2_9FIRM</name>
<dbReference type="STRING" id="537013.CLOSTMETH_01553"/>
<keyword evidence="2" id="KW-1185">Reference proteome</keyword>
<protein>
    <submittedName>
        <fullName evidence="1">Uncharacterized protein</fullName>
    </submittedName>
</protein>
<accession>C0ECI2</accession>
<comment type="caution">
    <text evidence="1">The sequence shown here is derived from an EMBL/GenBank/DDBJ whole genome shotgun (WGS) entry which is preliminary data.</text>
</comment>
<evidence type="ECO:0000313" key="1">
    <source>
        <dbReference type="EMBL" id="EEG30798.1"/>
    </source>
</evidence>
<reference evidence="1 2" key="1">
    <citation type="submission" date="2009-01" db="EMBL/GenBank/DDBJ databases">
        <authorList>
            <person name="Fulton L."/>
            <person name="Clifton S."/>
            <person name="Fulton B."/>
            <person name="Xu J."/>
            <person name="Minx P."/>
            <person name="Pepin K.H."/>
            <person name="Johnson M."/>
            <person name="Bhonagiri V."/>
            <person name="Nash W.E."/>
            <person name="Mardis E.R."/>
            <person name="Wilson R.K."/>
        </authorList>
    </citation>
    <scope>NUCLEOTIDE SEQUENCE [LARGE SCALE GENOMIC DNA]</scope>
    <source>
        <strain evidence="1 2">DSM 5476</strain>
    </source>
</reference>
<evidence type="ECO:0000313" key="2">
    <source>
        <dbReference type="Proteomes" id="UP000003340"/>
    </source>
</evidence>
<dbReference type="AlphaFoldDB" id="C0ECI2"/>
<gene>
    <name evidence="1" type="ORF">CLOSTMETH_01553</name>
</gene>